<evidence type="ECO:0000313" key="3">
    <source>
        <dbReference type="WBParaSite" id="MhA1_Contig2039.frz3.gene2"/>
    </source>
</evidence>
<name>A0A1I8BF44_MELHA</name>
<keyword evidence="2" id="KW-1185">Reference proteome</keyword>
<dbReference type="Proteomes" id="UP000095281">
    <property type="component" value="Unplaced"/>
</dbReference>
<protein>
    <submittedName>
        <fullName evidence="3">Ovule protein</fullName>
    </submittedName>
</protein>
<accession>A0A1I8BF44</accession>
<reference evidence="3" key="1">
    <citation type="submission" date="2016-11" db="UniProtKB">
        <authorList>
            <consortium name="WormBaseParasite"/>
        </authorList>
    </citation>
    <scope>IDENTIFICATION</scope>
</reference>
<evidence type="ECO:0000313" key="2">
    <source>
        <dbReference type="Proteomes" id="UP000095281"/>
    </source>
</evidence>
<feature type="compositionally biased region" description="Basic and acidic residues" evidence="1">
    <location>
        <begin position="64"/>
        <end position="73"/>
    </location>
</feature>
<feature type="compositionally biased region" description="Polar residues" evidence="1">
    <location>
        <begin position="52"/>
        <end position="63"/>
    </location>
</feature>
<evidence type="ECO:0000256" key="1">
    <source>
        <dbReference type="SAM" id="MobiDB-lite"/>
    </source>
</evidence>
<feature type="region of interest" description="Disordered" evidence="1">
    <location>
        <begin position="52"/>
        <end position="83"/>
    </location>
</feature>
<organism evidence="2 3">
    <name type="scientific">Meloidogyne hapla</name>
    <name type="common">Root-knot nematode worm</name>
    <dbReference type="NCBI Taxonomy" id="6305"/>
    <lineage>
        <taxon>Eukaryota</taxon>
        <taxon>Metazoa</taxon>
        <taxon>Ecdysozoa</taxon>
        <taxon>Nematoda</taxon>
        <taxon>Chromadorea</taxon>
        <taxon>Rhabditida</taxon>
        <taxon>Tylenchina</taxon>
        <taxon>Tylenchomorpha</taxon>
        <taxon>Tylenchoidea</taxon>
        <taxon>Meloidogynidae</taxon>
        <taxon>Meloidogyninae</taxon>
        <taxon>Meloidogyne</taxon>
    </lineage>
</organism>
<sequence length="92" mass="10369">MVANPPNLGYDDSDFLKKTDPSNRFLNGDKIFFLVAGLPSLLNNRYEKQYPLSNALPNKVSPSKTEEKTRDIDEYGSDEAGDTSMVSKYQFI</sequence>
<dbReference type="AlphaFoldDB" id="A0A1I8BF44"/>
<proteinExistence type="predicted"/>
<dbReference type="WBParaSite" id="MhA1_Contig2039.frz3.gene2">
    <property type="protein sequence ID" value="MhA1_Contig2039.frz3.gene2"/>
    <property type="gene ID" value="MhA1_Contig2039.frz3.gene2"/>
</dbReference>